<evidence type="ECO:0000256" key="4">
    <source>
        <dbReference type="ARBA" id="ARBA00022553"/>
    </source>
</evidence>
<evidence type="ECO:0000256" key="10">
    <source>
        <dbReference type="ARBA" id="ARBA00022845"/>
    </source>
</evidence>
<dbReference type="eggNOG" id="ENOG502S745">
    <property type="taxonomic scope" value="Eukaryota"/>
</dbReference>
<evidence type="ECO:0000256" key="9">
    <source>
        <dbReference type="ARBA" id="ARBA00022843"/>
    </source>
</evidence>
<evidence type="ECO:0000256" key="8">
    <source>
        <dbReference type="ARBA" id="ARBA00022824"/>
    </source>
</evidence>
<keyword evidence="8" id="KW-0256">Endoplasmic reticulum</keyword>
<reference evidence="18" key="2">
    <citation type="submission" date="2025-08" db="UniProtKB">
        <authorList>
            <consortium name="Ensembl"/>
        </authorList>
    </citation>
    <scope>IDENTIFICATION</scope>
</reference>
<keyword evidence="4" id="KW-0597">Phosphoprotein</keyword>
<comment type="similarity">
    <text evidence="3">Belongs to the PPP1R15 family.</text>
</comment>
<dbReference type="Ensembl" id="ENSLOCT00000022184.1">
    <property type="protein sequence ID" value="ENSLOCP00000022143.1"/>
    <property type="gene ID" value="ENSLOCG00000018042.1"/>
</dbReference>
<keyword evidence="5" id="KW-0053">Apoptosis</keyword>
<evidence type="ECO:0000256" key="5">
    <source>
        <dbReference type="ARBA" id="ARBA00022703"/>
    </source>
</evidence>
<evidence type="ECO:0000256" key="11">
    <source>
        <dbReference type="ARBA" id="ARBA00023016"/>
    </source>
</evidence>
<keyword evidence="6" id="KW-0677">Repeat</keyword>
<dbReference type="InterPro" id="IPR051254">
    <property type="entry name" value="PPP1R15"/>
</dbReference>
<dbReference type="GeneTree" id="ENSGT00940000154404"/>
<reference evidence="18" key="3">
    <citation type="submission" date="2025-09" db="UniProtKB">
        <authorList>
            <consortium name="Ensembl"/>
        </authorList>
    </citation>
    <scope>IDENTIFICATION</scope>
</reference>
<organism evidence="18 19">
    <name type="scientific">Lepisosteus oculatus</name>
    <name type="common">Spotted gar</name>
    <dbReference type="NCBI Taxonomy" id="7918"/>
    <lineage>
        <taxon>Eukaryota</taxon>
        <taxon>Metazoa</taxon>
        <taxon>Chordata</taxon>
        <taxon>Craniata</taxon>
        <taxon>Vertebrata</taxon>
        <taxon>Euteleostomi</taxon>
        <taxon>Actinopterygii</taxon>
        <taxon>Neopterygii</taxon>
        <taxon>Holostei</taxon>
        <taxon>Semionotiformes</taxon>
        <taxon>Lepisosteidae</taxon>
        <taxon>Lepisosteus</taxon>
    </lineage>
</organism>
<protein>
    <recommendedName>
        <fullName evidence="14">Protein phosphatase 1 regulatory subunit 15A</fullName>
    </recommendedName>
    <alternativeName>
        <fullName evidence="15">Growth arrest and DNA damage-inducible protein GADD34</fullName>
    </alternativeName>
</protein>
<name>W5NND4_LEPOC</name>
<evidence type="ECO:0000256" key="2">
    <source>
        <dbReference type="ARBA" id="ARBA00004570"/>
    </source>
</evidence>
<dbReference type="GO" id="GO:0005789">
    <property type="term" value="C:endoplasmic reticulum membrane"/>
    <property type="evidence" value="ECO:0007669"/>
    <property type="project" value="UniProtKB-SubCell"/>
</dbReference>
<feature type="domain" description="Protein phosphatase 1 regulatory subunit 15A/B C-terminal" evidence="17">
    <location>
        <begin position="24"/>
        <end position="66"/>
    </location>
</feature>
<dbReference type="GO" id="GO:0006915">
    <property type="term" value="P:apoptotic process"/>
    <property type="evidence" value="ECO:0007669"/>
    <property type="project" value="UniProtKB-KW"/>
</dbReference>
<reference evidence="19" key="1">
    <citation type="submission" date="2011-12" db="EMBL/GenBank/DDBJ databases">
        <title>The Draft Genome of Lepisosteus oculatus.</title>
        <authorList>
            <consortium name="The Broad Institute Genome Assembly &amp; Analysis Group"/>
            <consortium name="Computational R&amp;D Group"/>
            <consortium name="and Sequencing Platform"/>
            <person name="Di Palma F."/>
            <person name="Alfoldi J."/>
            <person name="Johnson J."/>
            <person name="Berlin A."/>
            <person name="Gnerre S."/>
            <person name="Jaffe D."/>
            <person name="MacCallum I."/>
            <person name="Young S."/>
            <person name="Walker B.J."/>
            <person name="Lander E.S."/>
            <person name="Lindblad-Toh K."/>
        </authorList>
    </citation>
    <scope>NUCLEOTIDE SEQUENCE [LARGE SCALE GENOMIC DNA]</scope>
</reference>
<dbReference type="OMA" id="RINCIAA"/>
<keyword evidence="11" id="KW-0346">Stress response</keyword>
<comment type="subcellular location">
    <subcellularLocation>
        <location evidence="1">Endoplasmic reticulum membrane</location>
        <topology evidence="1">Peripheral membrane protein</topology>
        <orientation evidence="1">Cytoplasmic side</orientation>
    </subcellularLocation>
    <subcellularLocation>
        <location evidence="2">Mitochondrion outer membrane</location>
        <topology evidence="2">Peripheral membrane protein</topology>
        <orientation evidence="2">Cytoplasmic side</orientation>
    </subcellularLocation>
</comment>
<keyword evidence="7" id="KW-1000">Mitochondrion outer membrane</keyword>
<evidence type="ECO:0000256" key="12">
    <source>
        <dbReference type="ARBA" id="ARBA00023128"/>
    </source>
</evidence>
<evidence type="ECO:0000256" key="6">
    <source>
        <dbReference type="ARBA" id="ARBA00022737"/>
    </source>
</evidence>
<dbReference type="PANTHER" id="PTHR16489:SF14">
    <property type="entry name" value="PROTEIN PHOSPHATASE 1 REGULATORY SUBUNIT 15A"/>
    <property type="match status" value="1"/>
</dbReference>
<evidence type="ECO:0000256" key="3">
    <source>
        <dbReference type="ARBA" id="ARBA00010161"/>
    </source>
</evidence>
<dbReference type="EMBL" id="AHAT01001597">
    <property type="status" value="NOT_ANNOTATED_CDS"/>
    <property type="molecule type" value="Genomic_DNA"/>
</dbReference>
<comment type="subunit">
    <text evidence="16">Interacts with PPP1CA. Interacts with EIF2S1. Interacts with PCNA. Interacts with LYN and KMT2A/MLL1. Interacts with PPP1R1A and SMARCB1. Interacts with SMAD7. Interacts with BAG1. Interacts with NOX4.</text>
</comment>
<sequence length="72" mass="8381">QVRFSDTVVVRPLVVWAFASRAARSGACWQEMARDRDRFQRRVQQTSVAIEPCLQPEHRARVWERLHAMSSG</sequence>
<proteinExistence type="inferred from homology"/>
<dbReference type="GO" id="GO:0005741">
    <property type="term" value="C:mitochondrial outer membrane"/>
    <property type="evidence" value="ECO:0007669"/>
    <property type="project" value="UniProtKB-SubCell"/>
</dbReference>
<dbReference type="AlphaFoldDB" id="W5NND4"/>
<keyword evidence="10" id="KW-0810">Translation regulation</keyword>
<evidence type="ECO:0000256" key="13">
    <source>
        <dbReference type="ARBA" id="ARBA00023136"/>
    </source>
</evidence>
<dbReference type="InParanoid" id="W5NND4"/>
<evidence type="ECO:0000256" key="15">
    <source>
        <dbReference type="ARBA" id="ARBA00042438"/>
    </source>
</evidence>
<keyword evidence="19" id="KW-1185">Reference proteome</keyword>
<dbReference type="GO" id="GO:0006417">
    <property type="term" value="P:regulation of translation"/>
    <property type="evidence" value="ECO:0007669"/>
    <property type="project" value="UniProtKB-KW"/>
</dbReference>
<evidence type="ECO:0000256" key="16">
    <source>
        <dbReference type="ARBA" id="ARBA00047011"/>
    </source>
</evidence>
<dbReference type="STRING" id="7918.ENSLOCP00000022143"/>
<dbReference type="Pfam" id="PF10488">
    <property type="entry name" value="PP1c_bdg"/>
    <property type="match status" value="1"/>
</dbReference>
<keyword evidence="13" id="KW-0472">Membrane</keyword>
<evidence type="ECO:0000256" key="1">
    <source>
        <dbReference type="ARBA" id="ARBA00004397"/>
    </source>
</evidence>
<dbReference type="PANTHER" id="PTHR16489">
    <property type="entry name" value="GH11727P"/>
    <property type="match status" value="1"/>
</dbReference>
<evidence type="ECO:0000256" key="7">
    <source>
        <dbReference type="ARBA" id="ARBA00022787"/>
    </source>
</evidence>
<dbReference type="InterPro" id="IPR019523">
    <property type="entry name" value="Prot_Pase1_reg-su15A/B_C"/>
</dbReference>
<dbReference type="Bgee" id="ENSLOCG00000018042">
    <property type="expression patterns" value="Expressed in bone element and 13 other cell types or tissues"/>
</dbReference>
<accession>W5NND4</accession>
<dbReference type="HOGENOM" id="CLU_2783182_0_0_1"/>
<keyword evidence="9" id="KW-0832">Ubl conjugation</keyword>
<keyword evidence="12" id="KW-0496">Mitochondrion</keyword>
<evidence type="ECO:0000256" key="14">
    <source>
        <dbReference type="ARBA" id="ARBA00040008"/>
    </source>
</evidence>
<evidence type="ECO:0000313" key="18">
    <source>
        <dbReference type="Ensembl" id="ENSLOCP00000022143.1"/>
    </source>
</evidence>
<dbReference type="Proteomes" id="UP000018468">
    <property type="component" value="Linkage group LG4"/>
</dbReference>
<evidence type="ECO:0000313" key="19">
    <source>
        <dbReference type="Proteomes" id="UP000018468"/>
    </source>
</evidence>
<evidence type="ECO:0000259" key="17">
    <source>
        <dbReference type="Pfam" id="PF10488"/>
    </source>
</evidence>